<evidence type="ECO:0000256" key="4">
    <source>
        <dbReference type="ARBA" id="ARBA00022692"/>
    </source>
</evidence>
<accession>A0A9R0TBU9</accession>
<evidence type="ECO:0000256" key="12">
    <source>
        <dbReference type="SAM" id="Phobius"/>
    </source>
</evidence>
<evidence type="ECO:0000256" key="5">
    <source>
        <dbReference type="ARBA" id="ARBA00022847"/>
    </source>
</evidence>
<dbReference type="PANTHER" id="PTHR45826:SF22">
    <property type="entry name" value="EXPRESSED PROTEIN"/>
    <property type="match status" value="1"/>
</dbReference>
<keyword evidence="2" id="KW-0813">Transport</keyword>
<evidence type="ECO:0000256" key="3">
    <source>
        <dbReference type="ARBA" id="ARBA00022475"/>
    </source>
</evidence>
<dbReference type="Pfam" id="PF13520">
    <property type="entry name" value="AA_permease_2"/>
    <property type="match status" value="1"/>
</dbReference>
<reference evidence="13 14" key="1">
    <citation type="submission" date="2017-09" db="EMBL/GenBank/DDBJ databases">
        <authorList>
            <consortium name="International Durum Wheat Genome Sequencing Consortium (IDWGSC)"/>
            <person name="Milanesi L."/>
        </authorList>
    </citation>
    <scope>NUCLEOTIDE SEQUENCE [LARGE SCALE GENOMIC DNA]</scope>
    <source>
        <strain evidence="14">cv. Svevo</strain>
    </source>
</reference>
<feature type="transmembrane region" description="Helical" evidence="12">
    <location>
        <begin position="203"/>
        <end position="224"/>
    </location>
</feature>
<evidence type="ECO:0000313" key="13">
    <source>
        <dbReference type="EMBL" id="VAI10802.1"/>
    </source>
</evidence>
<feature type="compositionally biased region" description="Basic and acidic residues" evidence="11">
    <location>
        <begin position="17"/>
        <end position="29"/>
    </location>
</feature>
<dbReference type="Gramene" id="TRITD4Bv1G194870.2">
    <property type="protein sequence ID" value="TRITD4Bv1G194870.2"/>
    <property type="gene ID" value="TRITD4Bv1G194870"/>
</dbReference>
<dbReference type="EMBL" id="LT934118">
    <property type="protein sequence ID" value="VAI10802.1"/>
    <property type="molecule type" value="Genomic_DNA"/>
</dbReference>
<keyword evidence="3" id="KW-1003">Cell membrane</keyword>
<name>A0A9R0TBU9_TRITD</name>
<dbReference type="GO" id="GO:0005886">
    <property type="term" value="C:plasma membrane"/>
    <property type="evidence" value="ECO:0007669"/>
    <property type="project" value="UniProtKB-SubCell"/>
</dbReference>
<feature type="region of interest" description="Disordered" evidence="11">
    <location>
        <begin position="1"/>
        <end position="29"/>
    </location>
</feature>
<dbReference type="Proteomes" id="UP000324705">
    <property type="component" value="Chromosome 4B"/>
</dbReference>
<proteinExistence type="inferred from homology"/>
<feature type="transmembrane region" description="Helical" evidence="12">
    <location>
        <begin position="398"/>
        <end position="417"/>
    </location>
</feature>
<dbReference type="GO" id="GO:0015203">
    <property type="term" value="F:polyamine transmembrane transporter activity"/>
    <property type="evidence" value="ECO:0007669"/>
    <property type="project" value="UniProtKB-ARBA"/>
</dbReference>
<keyword evidence="14" id="KW-1185">Reference proteome</keyword>
<dbReference type="GO" id="GO:0015293">
    <property type="term" value="F:symporter activity"/>
    <property type="evidence" value="ECO:0007669"/>
    <property type="project" value="UniProtKB-KW"/>
</dbReference>
<evidence type="ECO:0000256" key="10">
    <source>
        <dbReference type="ARBA" id="ARBA00080801"/>
    </source>
</evidence>
<evidence type="ECO:0000256" key="2">
    <source>
        <dbReference type="ARBA" id="ARBA00022448"/>
    </source>
</evidence>
<evidence type="ECO:0000256" key="9">
    <source>
        <dbReference type="ARBA" id="ARBA00074311"/>
    </source>
</evidence>
<keyword evidence="5" id="KW-0769">Symport</keyword>
<evidence type="ECO:0000313" key="14">
    <source>
        <dbReference type="Proteomes" id="UP000324705"/>
    </source>
</evidence>
<feature type="transmembrane region" description="Helical" evidence="12">
    <location>
        <begin position="429"/>
        <end position="451"/>
    </location>
</feature>
<sequence length="509" mass="54409">MSQEFLLATEQPSQSHEQQELHGVVRQEHTPPGDQQLQYGYAARQGGGPTSSGSGHKHKITLIPLVFLIYFEVAGGPYGAEKAVLAAGPLFTLLGFLIFPFAWGVPESLITAELATAFPGNGGFVLWADHAFGPLAGFLLGMWKYLSIVINIAAYMALIADYLGGSGVAPAVAQPGGARTAAVIGMTLLLSLVNYAGVSVVGWGAVALGMVSLAPFVLMTAMAVPKVRPSRWASQVKGEKDWRLFFNTLFWNLNYWDCASTMAGEVERPERTFPRALAVAVVLIAGSYLLPLMAATGATDASPDAWVNGYLADAAGIIGGPWLKYWTGAGAVISSIGMFEAQMSSGTFQLLGMADMGLLPAVFSRRAARTGTPWVAIVVSTVVTIAVSFLYFDDVVATANFLYSLGTLLEFASFLWLRMKYPALKRPYRVPLSLPALVAMCAVPSSFLAYVCVVAGWRVFTLAAGLTTLGVGWHCVMRVCKAKKLLKFNNAAAANPQLYARDNYHLVLG</sequence>
<comment type="similarity">
    <text evidence="8">Belongs to the amino acid-polyamine-organocation (APC) superfamily. Polyamine:cation symporter (PHS) (TC 2.A.3.12) family.</text>
</comment>
<evidence type="ECO:0000256" key="6">
    <source>
        <dbReference type="ARBA" id="ARBA00022989"/>
    </source>
</evidence>
<feature type="transmembrane region" description="Helical" evidence="12">
    <location>
        <begin position="60"/>
        <end position="78"/>
    </location>
</feature>
<keyword evidence="4 12" id="KW-0812">Transmembrane</keyword>
<dbReference type="AlphaFoldDB" id="A0A9R0TBU9"/>
<dbReference type="FunFam" id="1.20.1740.10:FF:000041">
    <property type="entry name" value="Amino acid permease, putative"/>
    <property type="match status" value="1"/>
</dbReference>
<gene>
    <name evidence="13" type="ORF">TRITD_4Bv1G194870</name>
</gene>
<evidence type="ECO:0000256" key="7">
    <source>
        <dbReference type="ARBA" id="ARBA00023136"/>
    </source>
</evidence>
<evidence type="ECO:0000256" key="11">
    <source>
        <dbReference type="SAM" id="MobiDB-lite"/>
    </source>
</evidence>
<dbReference type="InterPro" id="IPR002293">
    <property type="entry name" value="AA/rel_permease1"/>
</dbReference>
<dbReference type="InterPro" id="IPR044566">
    <property type="entry name" value="RMV1-like"/>
</dbReference>
<evidence type="ECO:0000256" key="1">
    <source>
        <dbReference type="ARBA" id="ARBA00004651"/>
    </source>
</evidence>
<evidence type="ECO:0000256" key="8">
    <source>
        <dbReference type="ARBA" id="ARBA00024041"/>
    </source>
</evidence>
<feature type="transmembrane region" description="Helical" evidence="12">
    <location>
        <begin position="457"/>
        <end position="477"/>
    </location>
</feature>
<feature type="transmembrane region" description="Helical" evidence="12">
    <location>
        <begin position="374"/>
        <end position="392"/>
    </location>
</feature>
<dbReference type="PANTHER" id="PTHR45826">
    <property type="entry name" value="POLYAMINE TRANSPORTER PUT1"/>
    <property type="match status" value="1"/>
</dbReference>
<dbReference type="Gene3D" id="1.20.1740.10">
    <property type="entry name" value="Amino acid/polyamine transporter I"/>
    <property type="match status" value="1"/>
</dbReference>
<dbReference type="PIRSF" id="PIRSF006060">
    <property type="entry name" value="AA_transporter"/>
    <property type="match status" value="1"/>
</dbReference>
<keyword evidence="7 12" id="KW-0472">Membrane</keyword>
<feature type="transmembrane region" description="Helical" evidence="12">
    <location>
        <begin position="124"/>
        <end position="146"/>
    </location>
</feature>
<feature type="transmembrane region" description="Helical" evidence="12">
    <location>
        <begin position="84"/>
        <end position="103"/>
    </location>
</feature>
<comment type="subcellular location">
    <subcellularLocation>
        <location evidence="1">Cell membrane</location>
        <topology evidence="1">Multi-pass membrane protein</topology>
    </subcellularLocation>
</comment>
<feature type="transmembrane region" description="Helical" evidence="12">
    <location>
        <begin position="276"/>
        <end position="298"/>
    </location>
</feature>
<protein>
    <recommendedName>
        <fullName evidence="9">Polyamine transporter PUT1</fullName>
    </recommendedName>
    <alternativeName>
        <fullName evidence="10">Polyamine uptake transporter 1</fullName>
    </alternativeName>
</protein>
<keyword evidence="6 12" id="KW-1133">Transmembrane helix</keyword>
<organism evidence="13 14">
    <name type="scientific">Triticum turgidum subsp. durum</name>
    <name type="common">Durum wheat</name>
    <name type="synonym">Triticum durum</name>
    <dbReference type="NCBI Taxonomy" id="4567"/>
    <lineage>
        <taxon>Eukaryota</taxon>
        <taxon>Viridiplantae</taxon>
        <taxon>Streptophyta</taxon>
        <taxon>Embryophyta</taxon>
        <taxon>Tracheophyta</taxon>
        <taxon>Spermatophyta</taxon>
        <taxon>Magnoliopsida</taxon>
        <taxon>Liliopsida</taxon>
        <taxon>Poales</taxon>
        <taxon>Poaceae</taxon>
        <taxon>BOP clade</taxon>
        <taxon>Pooideae</taxon>
        <taxon>Triticodae</taxon>
        <taxon>Triticeae</taxon>
        <taxon>Triticinae</taxon>
        <taxon>Triticum</taxon>
    </lineage>
</organism>
<dbReference type="OMA" id="YARDNYH"/>